<gene>
    <name evidence="5" type="ORF">C1645_793942</name>
</gene>
<feature type="non-terminal residue" evidence="5">
    <location>
        <position position="335"/>
    </location>
</feature>
<protein>
    <recommendedName>
        <fullName evidence="4">Attractin/MKLN-like beta-propeller domain-containing protein</fullName>
    </recommendedName>
</protein>
<evidence type="ECO:0000256" key="2">
    <source>
        <dbReference type="ARBA" id="ARBA00022737"/>
    </source>
</evidence>
<feature type="transmembrane region" description="Helical" evidence="3">
    <location>
        <begin position="246"/>
        <end position="268"/>
    </location>
</feature>
<dbReference type="InterPro" id="IPR056737">
    <property type="entry name" value="Beta-prop_ATRN-MKLN-like"/>
</dbReference>
<proteinExistence type="predicted"/>
<dbReference type="PANTHER" id="PTHR46093">
    <property type="entry name" value="ACYL-COA-BINDING DOMAIN-CONTAINING PROTEIN 5"/>
    <property type="match status" value="1"/>
</dbReference>
<dbReference type="AlphaFoldDB" id="A0A397S152"/>
<evidence type="ECO:0000259" key="4">
    <source>
        <dbReference type="Pfam" id="PF24981"/>
    </source>
</evidence>
<keyword evidence="2" id="KW-0677">Repeat</keyword>
<sequence length="335" mass="37862">MDSVYTFDTQNNIWNNPKVAGISPTGKVSMTPIIDYNGLIYLFGGYSPELNIYTNEMFVLDTINLSWKNVSSINAPSPRNEYGAVFLPNKNIIYIGGYNKDVGAFTLNEIYLYDTINNTWITKTTYGSIPSARYSISSILGLDGQRIIIYGGLEQNGQFINPENSVYVLNINNFNWYIPKVSGVMPSTRAFHKSVLIGNYMVMTFGLGYNSDILLLDISNNDEYIWTTSFEPSVSEQSDSNPSPSIIISICISTVFVWFIPVSIFLFLKKRRAKREGINNAATFFVDNDESVPQDVIPNSLQYSAIREEVRQNNLRQSSQYNNDQVNNFNVDNNI</sequence>
<dbReference type="Pfam" id="PF24981">
    <property type="entry name" value="Beta-prop_ATRN-LZTR1"/>
    <property type="match status" value="1"/>
</dbReference>
<accession>A0A397S152</accession>
<evidence type="ECO:0000313" key="6">
    <source>
        <dbReference type="Proteomes" id="UP000265703"/>
    </source>
</evidence>
<dbReference type="Gene3D" id="2.120.10.80">
    <property type="entry name" value="Kelch-type beta propeller"/>
    <property type="match status" value="1"/>
</dbReference>
<dbReference type="SUPFAM" id="SSF117281">
    <property type="entry name" value="Kelch motif"/>
    <property type="match status" value="1"/>
</dbReference>
<dbReference type="PANTHER" id="PTHR46093:SF18">
    <property type="entry name" value="FIBRONECTIN TYPE-III DOMAIN-CONTAINING PROTEIN"/>
    <property type="match status" value="1"/>
</dbReference>
<evidence type="ECO:0000256" key="3">
    <source>
        <dbReference type="SAM" id="Phobius"/>
    </source>
</evidence>
<keyword evidence="6" id="KW-1185">Reference proteome</keyword>
<dbReference type="InterPro" id="IPR015915">
    <property type="entry name" value="Kelch-typ_b-propeller"/>
</dbReference>
<dbReference type="Proteomes" id="UP000265703">
    <property type="component" value="Unassembled WGS sequence"/>
</dbReference>
<keyword evidence="3" id="KW-1133">Transmembrane helix</keyword>
<evidence type="ECO:0000256" key="1">
    <source>
        <dbReference type="ARBA" id="ARBA00022441"/>
    </source>
</evidence>
<organism evidence="5 6">
    <name type="scientific">Glomus cerebriforme</name>
    <dbReference type="NCBI Taxonomy" id="658196"/>
    <lineage>
        <taxon>Eukaryota</taxon>
        <taxon>Fungi</taxon>
        <taxon>Fungi incertae sedis</taxon>
        <taxon>Mucoromycota</taxon>
        <taxon>Glomeromycotina</taxon>
        <taxon>Glomeromycetes</taxon>
        <taxon>Glomerales</taxon>
        <taxon>Glomeraceae</taxon>
        <taxon>Glomus</taxon>
    </lineage>
</organism>
<keyword evidence="3" id="KW-0472">Membrane</keyword>
<dbReference type="OrthoDB" id="2307419at2759"/>
<keyword evidence="1" id="KW-0880">Kelch repeat</keyword>
<keyword evidence="3" id="KW-0812">Transmembrane</keyword>
<reference evidence="5 6" key="1">
    <citation type="submission" date="2018-06" db="EMBL/GenBank/DDBJ databases">
        <title>Comparative genomics reveals the genomic features of Rhizophagus irregularis, R. cerebriforme, R. diaphanum and Gigaspora rosea, and their symbiotic lifestyle signature.</title>
        <authorList>
            <person name="Morin E."/>
            <person name="San Clemente H."/>
            <person name="Chen E.C.H."/>
            <person name="De La Providencia I."/>
            <person name="Hainaut M."/>
            <person name="Kuo A."/>
            <person name="Kohler A."/>
            <person name="Murat C."/>
            <person name="Tang N."/>
            <person name="Roy S."/>
            <person name="Loubradou J."/>
            <person name="Henrissat B."/>
            <person name="Grigoriev I.V."/>
            <person name="Corradi N."/>
            <person name="Roux C."/>
            <person name="Martin F.M."/>
        </authorList>
    </citation>
    <scope>NUCLEOTIDE SEQUENCE [LARGE SCALE GENOMIC DNA]</scope>
    <source>
        <strain evidence="5 6">DAOM 227022</strain>
    </source>
</reference>
<comment type="caution">
    <text evidence="5">The sequence shown here is derived from an EMBL/GenBank/DDBJ whole genome shotgun (WGS) entry which is preliminary data.</text>
</comment>
<feature type="domain" description="Attractin/MKLN-like beta-propeller" evidence="4">
    <location>
        <begin position="2"/>
        <end position="210"/>
    </location>
</feature>
<evidence type="ECO:0000313" key="5">
    <source>
        <dbReference type="EMBL" id="RIA79668.1"/>
    </source>
</evidence>
<name>A0A397S152_9GLOM</name>
<dbReference type="EMBL" id="QKYT01001194">
    <property type="protein sequence ID" value="RIA79668.1"/>
    <property type="molecule type" value="Genomic_DNA"/>
</dbReference>